<comment type="function">
    <text evidence="2">Catalyzes the reversible cyclization of carbamoyl aspartate to dihydroorotate.</text>
</comment>
<evidence type="ECO:0000256" key="4">
    <source>
        <dbReference type="ARBA" id="ARBA00022723"/>
    </source>
</evidence>
<keyword evidence="9" id="KW-1185">Reference proteome</keyword>
<dbReference type="Pfam" id="PF00449">
    <property type="entry name" value="Urease_alpha"/>
    <property type="match status" value="1"/>
</dbReference>
<organism evidence="8 9">
    <name type="scientific">Acidocella aquatica</name>
    <dbReference type="NCBI Taxonomy" id="1922313"/>
    <lineage>
        <taxon>Bacteria</taxon>
        <taxon>Pseudomonadati</taxon>
        <taxon>Pseudomonadota</taxon>
        <taxon>Alphaproteobacteria</taxon>
        <taxon>Acetobacterales</taxon>
        <taxon>Acidocellaceae</taxon>
        <taxon>Acidocella</taxon>
    </lineage>
</organism>
<accession>A0ABQ6A4D1</accession>
<dbReference type="PANTHER" id="PTHR43668:SF4">
    <property type="entry name" value="ALLANTOINASE"/>
    <property type="match status" value="1"/>
</dbReference>
<dbReference type="PROSITE" id="PS00483">
    <property type="entry name" value="DIHYDROOROTASE_2"/>
    <property type="match status" value="1"/>
</dbReference>
<dbReference type="PANTHER" id="PTHR43668">
    <property type="entry name" value="ALLANTOINASE"/>
    <property type="match status" value="1"/>
</dbReference>
<evidence type="ECO:0000256" key="1">
    <source>
        <dbReference type="ARBA" id="ARBA00001947"/>
    </source>
</evidence>
<dbReference type="RefSeq" id="WP_284258060.1">
    <property type="nucleotide sequence ID" value="NZ_BSOS01000065.1"/>
</dbReference>
<dbReference type="InterPro" id="IPR050138">
    <property type="entry name" value="DHOase/Allantoinase_Hydrolase"/>
</dbReference>
<dbReference type="SUPFAM" id="SSF51338">
    <property type="entry name" value="Composite domain of metallo-dependent hydrolases"/>
    <property type="match status" value="1"/>
</dbReference>
<feature type="domain" description="Amidohydrolase-related" evidence="7">
    <location>
        <begin position="51"/>
        <end position="422"/>
    </location>
</feature>
<protein>
    <submittedName>
        <fullName evidence="8">Dihydroorotase</fullName>
    </submittedName>
</protein>
<dbReference type="EMBL" id="BSOS01000065">
    <property type="protein sequence ID" value="GLR67329.1"/>
    <property type="molecule type" value="Genomic_DNA"/>
</dbReference>
<proteinExistence type="inferred from homology"/>
<name>A0ABQ6A4D1_9PROT</name>
<dbReference type="Pfam" id="PF01979">
    <property type="entry name" value="Amidohydro_1"/>
    <property type="match status" value="1"/>
</dbReference>
<comment type="similarity">
    <text evidence="3">Belongs to the metallo-dependent hydrolases superfamily. DHOase family. Class I DHOase subfamily.</text>
</comment>
<feature type="domain" description="Urease alpha-subunit N-terminal" evidence="6">
    <location>
        <begin position="3"/>
        <end position="42"/>
    </location>
</feature>
<dbReference type="NCBIfam" id="NF006559">
    <property type="entry name" value="PRK09060.1"/>
    <property type="match status" value="1"/>
</dbReference>
<keyword evidence="5" id="KW-0378">Hydrolase</keyword>
<evidence type="ECO:0000313" key="9">
    <source>
        <dbReference type="Proteomes" id="UP001156641"/>
    </source>
</evidence>
<dbReference type="InterPro" id="IPR032466">
    <property type="entry name" value="Metal_Hydrolase"/>
</dbReference>
<dbReference type="InterPro" id="IPR006680">
    <property type="entry name" value="Amidohydro-rel"/>
</dbReference>
<dbReference type="NCBIfam" id="TIGR00857">
    <property type="entry name" value="pyrC_multi"/>
    <property type="match status" value="1"/>
</dbReference>
<comment type="cofactor">
    <cofactor evidence="1">
        <name>Zn(2+)</name>
        <dbReference type="ChEBI" id="CHEBI:29105"/>
    </cofactor>
</comment>
<comment type="caution">
    <text evidence="8">The sequence shown here is derived from an EMBL/GenBank/DDBJ whole genome shotgun (WGS) entry which is preliminary data.</text>
</comment>
<evidence type="ECO:0000256" key="2">
    <source>
        <dbReference type="ARBA" id="ARBA00002368"/>
    </source>
</evidence>
<keyword evidence="4" id="KW-0479">Metal-binding</keyword>
<sequence length="441" mass="47795">MSFDLLLQNGTVVLPWGEVQADIGVRDGHIAAIGKNLGPAAQVFDVANLHVLPGVIDPHVHFRDGGMGGIAGVEDMRSGTLGAVLGGVTCVFDMPNTNPAATDVENLTRKHDYIAGRAYCDVGIYVGANKENIEQLGMMESMPGVCGIKVFAGSSTGNLLVEDDASIERVLRSGRRRVSFHSEDEYRLVERKSRFTCGDPYSSHALWRDPECAFLGTRRVAALARKTGRPVHILHVSTEEEFAYLKDYRALVTTEVLLNHLVQSAPDIYDRLGPYGVMNPPVRDERHRLAAWAAVADGTVDTLASDHAPHSKAAKEKPWPDCASGMTGVQTLLPMMLEQVAQGRLSLLRLVDLMCAGPARVYGAVNKGRIAAGYDADFSIVDLRAARRIEKSWIASQCGWTPFEGVSCTGWPVASVVRGQIVMREGAVEGEPLGRAMSFRS</sequence>
<dbReference type="SUPFAM" id="SSF51556">
    <property type="entry name" value="Metallo-dependent hydrolases"/>
    <property type="match status" value="1"/>
</dbReference>
<evidence type="ECO:0000259" key="7">
    <source>
        <dbReference type="Pfam" id="PF01979"/>
    </source>
</evidence>
<dbReference type="PROSITE" id="PS00482">
    <property type="entry name" value="DIHYDROOROTASE_1"/>
    <property type="match status" value="1"/>
</dbReference>
<dbReference type="Proteomes" id="UP001156641">
    <property type="component" value="Unassembled WGS sequence"/>
</dbReference>
<evidence type="ECO:0000259" key="6">
    <source>
        <dbReference type="Pfam" id="PF00449"/>
    </source>
</evidence>
<dbReference type="InterPro" id="IPR011612">
    <property type="entry name" value="Urease_alpha_N_dom"/>
</dbReference>
<dbReference type="InterPro" id="IPR002195">
    <property type="entry name" value="Dihydroorotase_CS"/>
</dbReference>
<gene>
    <name evidence="8" type="primary">pyrC_2</name>
    <name evidence="8" type="ORF">GCM10010909_20100</name>
</gene>
<evidence type="ECO:0000256" key="3">
    <source>
        <dbReference type="ARBA" id="ARBA00010286"/>
    </source>
</evidence>
<dbReference type="InterPro" id="IPR011059">
    <property type="entry name" value="Metal-dep_hydrolase_composite"/>
</dbReference>
<dbReference type="CDD" id="cd01318">
    <property type="entry name" value="DHOase_IIb"/>
    <property type="match status" value="1"/>
</dbReference>
<evidence type="ECO:0000256" key="5">
    <source>
        <dbReference type="ARBA" id="ARBA00022801"/>
    </source>
</evidence>
<evidence type="ECO:0000313" key="8">
    <source>
        <dbReference type="EMBL" id="GLR67329.1"/>
    </source>
</evidence>
<reference evidence="9" key="1">
    <citation type="journal article" date="2019" name="Int. J. Syst. Evol. Microbiol.">
        <title>The Global Catalogue of Microorganisms (GCM) 10K type strain sequencing project: providing services to taxonomists for standard genome sequencing and annotation.</title>
        <authorList>
            <consortium name="The Broad Institute Genomics Platform"/>
            <consortium name="The Broad Institute Genome Sequencing Center for Infectious Disease"/>
            <person name="Wu L."/>
            <person name="Ma J."/>
        </authorList>
    </citation>
    <scope>NUCLEOTIDE SEQUENCE [LARGE SCALE GENOMIC DNA]</scope>
    <source>
        <strain evidence="9">NBRC 112502</strain>
    </source>
</reference>
<dbReference type="Gene3D" id="3.20.20.140">
    <property type="entry name" value="Metal-dependent hydrolases"/>
    <property type="match status" value="1"/>
</dbReference>
<dbReference type="Gene3D" id="2.30.40.10">
    <property type="entry name" value="Urease, subunit C, domain 1"/>
    <property type="match status" value="1"/>
</dbReference>